<dbReference type="Proteomes" id="UP001153069">
    <property type="component" value="Unassembled WGS sequence"/>
</dbReference>
<protein>
    <submittedName>
        <fullName evidence="1">Uncharacterized protein</fullName>
    </submittedName>
</protein>
<dbReference type="EMBL" id="CAICTM010000204">
    <property type="protein sequence ID" value="CAB9504697.1"/>
    <property type="molecule type" value="Genomic_DNA"/>
</dbReference>
<proteinExistence type="predicted"/>
<accession>A0A9N8DL71</accession>
<dbReference type="OrthoDB" id="160294at2759"/>
<sequence>MMGDVGIVSHQQRSTKTHVFEVELDKTTKIVFDTFMDMVSVSVIANNSAEDFSGSVGLLGANGTGRMLARDGTTLLENDVTGFGQEWQVRDSDHKLFQVVDRFPQHPDACVMPTMTTASERRRLGEWMISKEDAREVCAMWKHKRDMTACMYDVMFTGNLASALTGVF</sequence>
<gene>
    <name evidence="1" type="ORF">SEMRO_205_G086310.1</name>
</gene>
<evidence type="ECO:0000313" key="2">
    <source>
        <dbReference type="Proteomes" id="UP001153069"/>
    </source>
</evidence>
<keyword evidence="2" id="KW-1185">Reference proteome</keyword>
<reference evidence="1" key="1">
    <citation type="submission" date="2020-06" db="EMBL/GenBank/DDBJ databases">
        <authorList>
            <consortium name="Plant Systems Biology data submission"/>
        </authorList>
    </citation>
    <scope>NUCLEOTIDE SEQUENCE</scope>
    <source>
        <strain evidence="1">D6</strain>
    </source>
</reference>
<name>A0A9N8DL71_9STRA</name>
<comment type="caution">
    <text evidence="1">The sequence shown here is derived from an EMBL/GenBank/DDBJ whole genome shotgun (WGS) entry which is preliminary data.</text>
</comment>
<evidence type="ECO:0000313" key="1">
    <source>
        <dbReference type="EMBL" id="CAB9504697.1"/>
    </source>
</evidence>
<organism evidence="1 2">
    <name type="scientific">Seminavis robusta</name>
    <dbReference type="NCBI Taxonomy" id="568900"/>
    <lineage>
        <taxon>Eukaryota</taxon>
        <taxon>Sar</taxon>
        <taxon>Stramenopiles</taxon>
        <taxon>Ochrophyta</taxon>
        <taxon>Bacillariophyta</taxon>
        <taxon>Bacillariophyceae</taxon>
        <taxon>Bacillariophycidae</taxon>
        <taxon>Naviculales</taxon>
        <taxon>Naviculaceae</taxon>
        <taxon>Seminavis</taxon>
    </lineage>
</organism>
<dbReference type="AlphaFoldDB" id="A0A9N8DL71"/>